<sequence length="609" mass="70581">MSAAEELYFEEATQRLRSFWSDESLDDTNATQLLQNLAEDAVKDCKVWLDILLATAENTIIELLELTCTEDFDHPLGVLHYIALRAHKKFSHLEPLLSEHCGAVLHVESLLYPIRSWWYIRKVPHLAERVFREQAYPKFVLDTLLSLHANAWPEGVPIPPSIPSGLQGRKAIKHIMDEACRKIISHVGHPRYLTCARKATLFLSMVLQNAMTNQYGREMVLDIESEVLLDRKIWERQLLVYMTDDFTDYEQHFLLASSVLTQEEMERGWLAKYTDACNMIAVANRTDVIPAFLRFTVTYAVRSIDVARHFRSYQGSQPRFLLNLVNYSVSTFDRFHLTIKDGVDLDTFLVLTALQTKFVDSFLERFLLKEVIMSDGTFRRLSEREIDHSPRSRSTKDLQIIDWTKKNDRFLQFKKDVEMSKAIGNFDLGGINVAPRVFNKSLFQMYYCATDNQRMMKLPDYLDHHLSKVIDEIYKETADDRSVVLQPHLHRLVIKADFATDVYLDIDIWQAAVLLEIFSVDHQANFDTMVEALKVKNITAFQSVLNSLRKHKILRKSGQQYILNNDFSPKHPSTEASPYRVSYSKDKIINKGPEFRAPNTDQKWTTQAN</sequence>
<dbReference type="eggNOG" id="ENOG502SXNU">
    <property type="taxonomic scope" value="Eukaryota"/>
</dbReference>
<dbReference type="AlphaFoldDB" id="Q752G4"/>
<accession>Q752G4</accession>
<evidence type="ECO:0000313" key="2">
    <source>
        <dbReference type="Proteomes" id="UP000000591"/>
    </source>
</evidence>
<dbReference type="Proteomes" id="UP000000591">
    <property type="component" value="Chromosome VI"/>
</dbReference>
<dbReference type="InterPro" id="IPR036317">
    <property type="entry name" value="Cullin_homology_sf"/>
</dbReference>
<name>Q752G4_EREGS</name>
<dbReference type="SUPFAM" id="SSF75632">
    <property type="entry name" value="Cullin homology domain"/>
    <property type="match status" value="1"/>
</dbReference>
<gene>
    <name evidence="1" type="ORF">AGOS_AFR612W</name>
</gene>
<dbReference type="EMBL" id="AE016819">
    <property type="protein sequence ID" value="AAS53983.1"/>
    <property type="molecule type" value="Genomic_DNA"/>
</dbReference>
<reference evidence="1 2" key="1">
    <citation type="journal article" date="2004" name="Science">
        <title>The Ashbya gossypii genome as a tool for mapping the ancient Saccharomyces cerevisiae genome.</title>
        <authorList>
            <person name="Dietrich F.S."/>
            <person name="Voegeli S."/>
            <person name="Brachat S."/>
            <person name="Lerch A."/>
            <person name="Gates K."/>
            <person name="Steiner S."/>
            <person name="Mohr C."/>
            <person name="Pohlmann R."/>
            <person name="Luedi P."/>
            <person name="Choi S."/>
            <person name="Wing R.A."/>
            <person name="Flavier A."/>
            <person name="Gaffney T.D."/>
            <person name="Philippsen P."/>
        </authorList>
    </citation>
    <scope>NUCLEOTIDE SEQUENCE [LARGE SCALE GENOMIC DNA]</scope>
    <source>
        <strain evidence="2">ATCC 10895 / CBS 109.51 / FGSC 9923 / NRRL Y-1056</strain>
    </source>
</reference>
<dbReference type="RefSeq" id="NP_986159.1">
    <property type="nucleotide sequence ID" value="NM_212295.1"/>
</dbReference>
<dbReference type="OMA" id="IAFTIEY"/>
<dbReference type="HOGENOM" id="CLU_470112_0_0_1"/>
<dbReference type="InParanoid" id="Q752G4"/>
<dbReference type="OrthoDB" id="4064829at2759"/>
<dbReference type="GeneID" id="4622444"/>
<keyword evidence="2" id="KW-1185">Reference proteome</keyword>
<evidence type="ECO:0000313" key="1">
    <source>
        <dbReference type="EMBL" id="AAS53983.1"/>
    </source>
</evidence>
<dbReference type="Gene3D" id="3.30.230.130">
    <property type="entry name" value="Cullin, Chain C, Domain 2"/>
    <property type="match status" value="1"/>
</dbReference>
<organism evidence="1 2">
    <name type="scientific">Eremothecium gossypii (strain ATCC 10895 / CBS 109.51 / FGSC 9923 / NRRL Y-1056)</name>
    <name type="common">Yeast</name>
    <name type="synonym">Ashbya gossypii</name>
    <dbReference type="NCBI Taxonomy" id="284811"/>
    <lineage>
        <taxon>Eukaryota</taxon>
        <taxon>Fungi</taxon>
        <taxon>Dikarya</taxon>
        <taxon>Ascomycota</taxon>
        <taxon>Saccharomycotina</taxon>
        <taxon>Saccharomycetes</taxon>
        <taxon>Saccharomycetales</taxon>
        <taxon>Saccharomycetaceae</taxon>
        <taxon>Eremothecium</taxon>
    </lineage>
</organism>
<reference evidence="2" key="2">
    <citation type="journal article" date="2013" name="G3 (Bethesda)">
        <title>Genomes of Ashbya fungi isolated from insects reveal four mating-type loci, numerous translocations, lack of transposons, and distinct gene duplications.</title>
        <authorList>
            <person name="Dietrich F.S."/>
            <person name="Voegeli S."/>
            <person name="Kuo S."/>
            <person name="Philippsen P."/>
        </authorList>
    </citation>
    <scope>GENOME REANNOTATION</scope>
    <source>
        <strain evidence="2">ATCC 10895 / CBS 109.51 / FGSC 9923 / NRRL Y-1056</strain>
    </source>
</reference>
<protein>
    <submittedName>
        <fullName evidence="1">AFR612Wp</fullName>
    </submittedName>
</protein>
<dbReference type="KEGG" id="ago:AGOS_AFR612W"/>
<proteinExistence type="predicted"/>